<dbReference type="InterPro" id="IPR006016">
    <property type="entry name" value="UspA"/>
</dbReference>
<dbReference type="OMA" id="VVCNVAC"/>
<name>A0A1Y1I8W8_KLENI</name>
<organism evidence="2 3">
    <name type="scientific">Klebsormidium nitens</name>
    <name type="common">Green alga</name>
    <name type="synonym">Ulothrix nitens</name>
    <dbReference type="NCBI Taxonomy" id="105231"/>
    <lineage>
        <taxon>Eukaryota</taxon>
        <taxon>Viridiplantae</taxon>
        <taxon>Streptophyta</taxon>
        <taxon>Klebsormidiophyceae</taxon>
        <taxon>Klebsormidiales</taxon>
        <taxon>Klebsormidiaceae</taxon>
        <taxon>Klebsormidium</taxon>
    </lineage>
</organism>
<dbReference type="CDD" id="cd23659">
    <property type="entry name" value="USP_At3g01520-like"/>
    <property type="match status" value="1"/>
</dbReference>
<evidence type="ECO:0000259" key="1">
    <source>
        <dbReference type="Pfam" id="PF00582"/>
    </source>
</evidence>
<keyword evidence="3" id="KW-1185">Reference proteome</keyword>
<dbReference type="PANTHER" id="PTHR31964:SF113">
    <property type="entry name" value="USPA DOMAIN-CONTAINING PROTEIN"/>
    <property type="match status" value="1"/>
</dbReference>
<accession>A0A1Y1I8W8</accession>
<proteinExistence type="predicted"/>
<dbReference type="PRINTS" id="PR01438">
    <property type="entry name" value="UNVRSLSTRESS"/>
</dbReference>
<dbReference type="PANTHER" id="PTHR31964">
    <property type="entry name" value="ADENINE NUCLEOTIDE ALPHA HYDROLASES-LIKE SUPERFAMILY PROTEIN"/>
    <property type="match status" value="1"/>
</dbReference>
<dbReference type="AlphaFoldDB" id="A0A1Y1I8W8"/>
<dbReference type="Gene3D" id="3.40.50.620">
    <property type="entry name" value="HUPs"/>
    <property type="match status" value="1"/>
</dbReference>
<dbReference type="InterPro" id="IPR006015">
    <property type="entry name" value="Universal_stress_UspA"/>
</dbReference>
<dbReference type="Pfam" id="PF00582">
    <property type="entry name" value="Usp"/>
    <property type="match status" value="1"/>
</dbReference>
<dbReference type="Proteomes" id="UP000054558">
    <property type="component" value="Unassembled WGS sequence"/>
</dbReference>
<protein>
    <submittedName>
        <fullName evidence="2">Universal stress protein family protein</fullName>
    </submittedName>
</protein>
<evidence type="ECO:0000313" key="2">
    <source>
        <dbReference type="EMBL" id="GAQ87380.1"/>
    </source>
</evidence>
<sequence>MAKRSVLLAIDKSKEAAYAVDWALENLIRPDDQVTLLYVAKSGGLLRSSSSKKAAEGAAEGKSGLDFLDEAENKLRQNEAIEVHRMVRNGDARAEIVAAAEEMNASMLIMGSRGATLLKKAHLIGSVSDYCTVNAPCPVTVVKPKAYKNKDAA</sequence>
<dbReference type="InterPro" id="IPR014729">
    <property type="entry name" value="Rossmann-like_a/b/a_fold"/>
</dbReference>
<dbReference type="STRING" id="105231.A0A1Y1I8W8"/>
<gene>
    <name evidence="2" type="ORF">KFL_003490040</name>
</gene>
<evidence type="ECO:0000313" key="3">
    <source>
        <dbReference type="Proteomes" id="UP000054558"/>
    </source>
</evidence>
<reference evidence="2 3" key="1">
    <citation type="journal article" date="2014" name="Nat. Commun.">
        <title>Klebsormidium flaccidum genome reveals primary factors for plant terrestrial adaptation.</title>
        <authorList>
            <person name="Hori K."/>
            <person name="Maruyama F."/>
            <person name="Fujisawa T."/>
            <person name="Togashi T."/>
            <person name="Yamamoto N."/>
            <person name="Seo M."/>
            <person name="Sato S."/>
            <person name="Yamada T."/>
            <person name="Mori H."/>
            <person name="Tajima N."/>
            <person name="Moriyama T."/>
            <person name="Ikeuchi M."/>
            <person name="Watanabe M."/>
            <person name="Wada H."/>
            <person name="Kobayashi K."/>
            <person name="Saito M."/>
            <person name="Masuda T."/>
            <person name="Sasaki-Sekimoto Y."/>
            <person name="Mashiguchi K."/>
            <person name="Awai K."/>
            <person name="Shimojima M."/>
            <person name="Masuda S."/>
            <person name="Iwai M."/>
            <person name="Nobusawa T."/>
            <person name="Narise T."/>
            <person name="Kondo S."/>
            <person name="Saito H."/>
            <person name="Sato R."/>
            <person name="Murakawa M."/>
            <person name="Ihara Y."/>
            <person name="Oshima-Yamada Y."/>
            <person name="Ohtaka K."/>
            <person name="Satoh M."/>
            <person name="Sonobe K."/>
            <person name="Ishii M."/>
            <person name="Ohtani R."/>
            <person name="Kanamori-Sato M."/>
            <person name="Honoki R."/>
            <person name="Miyazaki D."/>
            <person name="Mochizuki H."/>
            <person name="Umetsu J."/>
            <person name="Higashi K."/>
            <person name="Shibata D."/>
            <person name="Kamiya Y."/>
            <person name="Sato N."/>
            <person name="Nakamura Y."/>
            <person name="Tabata S."/>
            <person name="Ida S."/>
            <person name="Kurokawa K."/>
            <person name="Ohta H."/>
        </authorList>
    </citation>
    <scope>NUCLEOTIDE SEQUENCE [LARGE SCALE GENOMIC DNA]</scope>
    <source>
        <strain evidence="2 3">NIES-2285</strain>
    </source>
</reference>
<dbReference type="EMBL" id="DF237298">
    <property type="protein sequence ID" value="GAQ87380.1"/>
    <property type="molecule type" value="Genomic_DNA"/>
</dbReference>
<dbReference type="SUPFAM" id="SSF52402">
    <property type="entry name" value="Adenine nucleotide alpha hydrolases-like"/>
    <property type="match status" value="1"/>
</dbReference>
<dbReference type="OrthoDB" id="843225at2759"/>
<feature type="domain" description="UspA" evidence="1">
    <location>
        <begin position="4"/>
        <end position="143"/>
    </location>
</feature>